<feature type="non-terminal residue" evidence="1">
    <location>
        <position position="1"/>
    </location>
</feature>
<name>A0A9N9HRL4_FUNMO</name>
<dbReference type="EMBL" id="CAJVPP010009043">
    <property type="protein sequence ID" value="CAG8701650.1"/>
    <property type="molecule type" value="Genomic_DNA"/>
</dbReference>
<keyword evidence="2" id="KW-1185">Reference proteome</keyword>
<sequence length="173" mass="19976">LTFARIFTNAESSEAYKRIFYEVFSIVEKDNGIKIEFSYLNSNSNRIACIIANVHKGQAIEMFAEEYLKHIFKICIIHYNRAIPTCKTKNQVKKAFKLTENCKSKAAEELILSLLAAIKKAKEFDYREWDATLNFVKYNVSASGVNKSQSEQQLPLLEYQLPPLVYHILQPSR</sequence>
<accession>A0A9N9HRL4</accession>
<protein>
    <submittedName>
        <fullName evidence="1">8375_t:CDS:1</fullName>
    </submittedName>
</protein>
<evidence type="ECO:0000313" key="2">
    <source>
        <dbReference type="Proteomes" id="UP000789375"/>
    </source>
</evidence>
<reference evidence="1" key="1">
    <citation type="submission" date="2021-06" db="EMBL/GenBank/DDBJ databases">
        <authorList>
            <person name="Kallberg Y."/>
            <person name="Tangrot J."/>
            <person name="Rosling A."/>
        </authorList>
    </citation>
    <scope>NUCLEOTIDE SEQUENCE</scope>
    <source>
        <strain evidence="1">87-6 pot B 2015</strain>
    </source>
</reference>
<evidence type="ECO:0000313" key="1">
    <source>
        <dbReference type="EMBL" id="CAG8701650.1"/>
    </source>
</evidence>
<dbReference type="AlphaFoldDB" id="A0A9N9HRL4"/>
<gene>
    <name evidence="1" type="ORF">FMOSSE_LOCUS13847</name>
</gene>
<proteinExistence type="predicted"/>
<dbReference type="Proteomes" id="UP000789375">
    <property type="component" value="Unassembled WGS sequence"/>
</dbReference>
<organism evidence="1 2">
    <name type="scientific">Funneliformis mosseae</name>
    <name type="common">Endomycorrhizal fungus</name>
    <name type="synonym">Glomus mosseae</name>
    <dbReference type="NCBI Taxonomy" id="27381"/>
    <lineage>
        <taxon>Eukaryota</taxon>
        <taxon>Fungi</taxon>
        <taxon>Fungi incertae sedis</taxon>
        <taxon>Mucoromycota</taxon>
        <taxon>Glomeromycotina</taxon>
        <taxon>Glomeromycetes</taxon>
        <taxon>Glomerales</taxon>
        <taxon>Glomeraceae</taxon>
        <taxon>Funneliformis</taxon>
    </lineage>
</organism>
<comment type="caution">
    <text evidence="1">The sequence shown here is derived from an EMBL/GenBank/DDBJ whole genome shotgun (WGS) entry which is preliminary data.</text>
</comment>